<dbReference type="PaxDb" id="6239-F55C9.8"/>
<proteinExistence type="predicted"/>
<dbReference type="PROSITE" id="PS50181">
    <property type="entry name" value="FBOX"/>
    <property type="match status" value="1"/>
</dbReference>
<dbReference type="Proteomes" id="UP000001940">
    <property type="component" value="Chromosome V"/>
</dbReference>
<protein>
    <submittedName>
        <fullName evidence="2">F-box domain-containing protein</fullName>
    </submittedName>
</protein>
<reference evidence="2 3" key="1">
    <citation type="journal article" date="1998" name="Science">
        <title>Genome sequence of the nematode C. elegans: a platform for investigating biology.</title>
        <authorList>
            <consortium name="The C. elegans sequencing consortium"/>
            <person name="Sulson J.E."/>
            <person name="Waterston R."/>
        </authorList>
    </citation>
    <scope>NUCLEOTIDE SEQUENCE [LARGE SCALE GENOMIC DNA]</scope>
    <source>
        <strain evidence="2 3">Bristol N2</strain>
    </source>
</reference>
<organism evidence="2 3">
    <name type="scientific">Caenorhabditis elegans</name>
    <dbReference type="NCBI Taxonomy" id="6239"/>
    <lineage>
        <taxon>Eukaryota</taxon>
        <taxon>Metazoa</taxon>
        <taxon>Ecdysozoa</taxon>
        <taxon>Nematoda</taxon>
        <taxon>Chromadorea</taxon>
        <taxon>Rhabditida</taxon>
        <taxon>Rhabditina</taxon>
        <taxon>Rhabditomorpha</taxon>
        <taxon>Rhabditoidea</taxon>
        <taxon>Rhabditidae</taxon>
        <taxon>Peloderinae</taxon>
        <taxon>Caenorhabditis</taxon>
    </lineage>
</organism>
<dbReference type="InterPro" id="IPR012885">
    <property type="entry name" value="F-box_Sdz-33"/>
</dbReference>
<dbReference type="AlphaFoldDB" id="Q9XUZ1"/>
<name>Q9XUZ1_CAEEL</name>
<dbReference type="PANTHER" id="PTHR22899:SF0">
    <property type="entry name" value="F-BOX ASSOCIATED DOMAIN-CONTAINING PROTEIN-RELATED"/>
    <property type="match status" value="1"/>
</dbReference>
<sequence>MTTTTSFPILHLPAKSLKRAICNLTTEEIIKFSLVSKSTKQAAESLNLQKHIYAIYIDEMVRINVGCKLIKWNPLEVDLRTLIDIIQYVFHTNEVCHLIIRNDNNDWKSIHIALDVLTCSRTSLEFQSQNIWLQRIVNQFSSCFLQLVLSKSTWYHPILSAHRLELSLFSPSTDFSCVNCEHLNICYKMSSQAFNLFLKHWMRGEYKSLKSLSSFVEAEASADEIFKDVEYQETEIAKTPLLIKVRRVIYRFDGTRATCVLKYGYVTFDVLE</sequence>
<dbReference type="KEGG" id="cel:CELE_F55C9.8"/>
<feature type="domain" description="F-box" evidence="1">
    <location>
        <begin position="6"/>
        <end position="52"/>
    </location>
</feature>
<dbReference type="InterPro" id="IPR053222">
    <property type="entry name" value="Zygotic_Embryogenesis-Asso"/>
</dbReference>
<gene>
    <name evidence="2 4" type="primary">fbxb-62</name>
    <name evidence="2" type="ORF">CELE_F55C9.8</name>
    <name evidence="4" type="ORF">F55C9.8</name>
</gene>
<dbReference type="PhylomeDB" id="Q9XUZ1"/>
<accession>Q9XUZ1</accession>
<keyword evidence="3" id="KW-1185">Reference proteome</keyword>
<dbReference type="STRING" id="6239.F55C9.8.1"/>
<dbReference type="CTD" id="186296"/>
<evidence type="ECO:0000313" key="3">
    <source>
        <dbReference type="Proteomes" id="UP000001940"/>
    </source>
</evidence>
<dbReference type="OrthoDB" id="5911286at2759"/>
<dbReference type="GeneID" id="186296"/>
<dbReference type="PANTHER" id="PTHR22899">
    <property type="entry name" value="CYCLIN-RELATED F-BOX FAMILY"/>
    <property type="match status" value="1"/>
</dbReference>
<dbReference type="InParanoid" id="Q9XUZ1"/>
<dbReference type="InterPro" id="IPR001810">
    <property type="entry name" value="F-box_dom"/>
</dbReference>
<evidence type="ECO:0000313" key="2">
    <source>
        <dbReference type="EMBL" id="CAB04471.2"/>
    </source>
</evidence>
<dbReference type="Pfam" id="PF07735">
    <property type="entry name" value="FBA_2"/>
    <property type="match status" value="1"/>
</dbReference>
<evidence type="ECO:0000313" key="4">
    <source>
        <dbReference type="WormBase" id="F55C9.8"/>
    </source>
</evidence>
<dbReference type="RefSeq" id="NP_507757.2">
    <property type="nucleotide sequence ID" value="NM_075356.4"/>
</dbReference>
<dbReference type="AGR" id="WB:WBGene00010105"/>
<dbReference type="WormBase" id="F55C9.8">
    <property type="protein sequence ID" value="CE41912"/>
    <property type="gene ID" value="WBGene00010105"/>
    <property type="gene designation" value="fbxb-62"/>
</dbReference>
<dbReference type="UCSC" id="F55C9.8">
    <property type="organism name" value="c. elegans"/>
</dbReference>
<dbReference type="EMBL" id="BX284605">
    <property type="protein sequence ID" value="CAB04471.2"/>
    <property type="molecule type" value="Genomic_DNA"/>
</dbReference>
<dbReference type="Bgee" id="WBGene00010105">
    <property type="expression patterns" value="Expressed in embryo and 3 other cell types or tissues"/>
</dbReference>
<dbReference type="Pfam" id="PF00646">
    <property type="entry name" value="F-box"/>
    <property type="match status" value="1"/>
</dbReference>
<dbReference type="HOGENOM" id="CLU_028840_1_1_1"/>
<evidence type="ECO:0000259" key="1">
    <source>
        <dbReference type="PROSITE" id="PS50181"/>
    </source>
</evidence>